<evidence type="ECO:0000313" key="3">
    <source>
        <dbReference type="Proteomes" id="UP000313231"/>
    </source>
</evidence>
<dbReference type="EMBL" id="VDMP01000014">
    <property type="protein sequence ID" value="TNM48226.1"/>
    <property type="molecule type" value="Genomic_DNA"/>
</dbReference>
<gene>
    <name evidence="2" type="ORF">FHP29_02790</name>
</gene>
<reference evidence="2 3" key="1">
    <citation type="journal article" date="2016" name="Int. J. Syst. Evol. Microbiol.">
        <title>Nocardioides albidus sp. nov., an actinobacterium isolated from garden soil.</title>
        <authorList>
            <person name="Singh H."/>
            <person name="Du J."/>
            <person name="Trinh H."/>
            <person name="Won K."/>
            <person name="Yang J.E."/>
            <person name="Yin C."/>
            <person name="Kook M."/>
            <person name="Yi T.H."/>
        </authorList>
    </citation>
    <scope>NUCLEOTIDE SEQUENCE [LARGE SCALE GENOMIC DNA]</scope>
    <source>
        <strain evidence="2 3">CCTCC AB 2015297</strain>
    </source>
</reference>
<evidence type="ECO:0000313" key="2">
    <source>
        <dbReference type="EMBL" id="TNM48226.1"/>
    </source>
</evidence>
<name>A0A5C4WKU0_9ACTN</name>
<accession>A0A5C4WKU0</accession>
<proteinExistence type="predicted"/>
<feature type="region of interest" description="Disordered" evidence="1">
    <location>
        <begin position="155"/>
        <end position="178"/>
    </location>
</feature>
<dbReference type="AlphaFoldDB" id="A0A5C4WKU0"/>
<comment type="caution">
    <text evidence="2">The sequence shown here is derived from an EMBL/GenBank/DDBJ whole genome shotgun (WGS) entry which is preliminary data.</text>
</comment>
<sequence length="178" mass="18191">MVVESVTAGQSPGCTAVEDLAEAVASIVGSDPVAVRRTDGPPPACDLLAVATTAEPASGTGDFCRGEAGRLLRIVEDEAPPSGGDITEESTRTIAGTTVSLRRLSSTAKLRQEGRRCVGVWTVPTPAGSPSDIWLLGPSCADVAAMARKAIPASLRAPTPSADLAAPFYHDDEPVPGE</sequence>
<protein>
    <submittedName>
        <fullName evidence="2">Uncharacterized protein</fullName>
    </submittedName>
</protein>
<dbReference type="Proteomes" id="UP000313231">
    <property type="component" value="Unassembled WGS sequence"/>
</dbReference>
<organism evidence="2 3">
    <name type="scientific">Nocardioides albidus</name>
    <dbReference type="NCBI Taxonomy" id="1517589"/>
    <lineage>
        <taxon>Bacteria</taxon>
        <taxon>Bacillati</taxon>
        <taxon>Actinomycetota</taxon>
        <taxon>Actinomycetes</taxon>
        <taxon>Propionibacteriales</taxon>
        <taxon>Nocardioidaceae</taxon>
        <taxon>Nocardioides</taxon>
    </lineage>
</organism>
<feature type="compositionally biased region" description="Basic and acidic residues" evidence="1">
    <location>
        <begin position="169"/>
        <end position="178"/>
    </location>
</feature>
<keyword evidence="3" id="KW-1185">Reference proteome</keyword>
<evidence type="ECO:0000256" key="1">
    <source>
        <dbReference type="SAM" id="MobiDB-lite"/>
    </source>
</evidence>